<dbReference type="RefSeq" id="XP_028342230.1">
    <property type="nucleotide sequence ID" value="XM_028486429.1"/>
</dbReference>
<dbReference type="GeneID" id="114485276"/>
<feature type="region of interest" description="Disordered" evidence="1">
    <location>
        <begin position="150"/>
        <end position="280"/>
    </location>
</feature>
<feature type="region of interest" description="Disordered" evidence="1">
    <location>
        <begin position="76"/>
        <end position="122"/>
    </location>
</feature>
<reference evidence="3" key="1">
    <citation type="submission" date="2025-08" db="UniProtKB">
        <authorList>
            <consortium name="RefSeq"/>
        </authorList>
    </citation>
    <scope>IDENTIFICATION</scope>
    <source>
        <tissue evidence="3">Muscle</tissue>
    </source>
</reference>
<feature type="compositionally biased region" description="Polar residues" evidence="1">
    <location>
        <begin position="237"/>
        <end position="252"/>
    </location>
</feature>
<dbReference type="Proteomes" id="UP000248484">
    <property type="component" value="Unplaced"/>
</dbReference>
<evidence type="ECO:0000313" key="3">
    <source>
        <dbReference type="RefSeq" id="XP_028342230.1"/>
    </source>
</evidence>
<evidence type="ECO:0000313" key="2">
    <source>
        <dbReference type="Proteomes" id="UP000248484"/>
    </source>
</evidence>
<proteinExistence type="predicted"/>
<dbReference type="InParanoid" id="A0A455AZZ7"/>
<gene>
    <name evidence="3" type="primary">LOC114485276</name>
</gene>
<organism evidence="2 3">
    <name type="scientific">Physeter macrocephalus</name>
    <name type="common">Sperm whale</name>
    <name type="synonym">Physeter catodon</name>
    <dbReference type="NCBI Taxonomy" id="9755"/>
    <lineage>
        <taxon>Eukaryota</taxon>
        <taxon>Metazoa</taxon>
        <taxon>Chordata</taxon>
        <taxon>Craniata</taxon>
        <taxon>Vertebrata</taxon>
        <taxon>Euteleostomi</taxon>
        <taxon>Mammalia</taxon>
        <taxon>Eutheria</taxon>
        <taxon>Laurasiatheria</taxon>
        <taxon>Artiodactyla</taxon>
        <taxon>Whippomorpha</taxon>
        <taxon>Cetacea</taxon>
        <taxon>Odontoceti</taxon>
        <taxon>Physeteridae</taxon>
        <taxon>Physeter</taxon>
    </lineage>
</organism>
<feature type="compositionally biased region" description="Low complexity" evidence="1">
    <location>
        <begin position="112"/>
        <end position="122"/>
    </location>
</feature>
<evidence type="ECO:0000256" key="1">
    <source>
        <dbReference type="SAM" id="MobiDB-lite"/>
    </source>
</evidence>
<name>A0A455AZZ7_PHYMC</name>
<accession>A0A455AZZ7</accession>
<feature type="compositionally biased region" description="Pro residues" evidence="1">
    <location>
        <begin position="258"/>
        <end position="268"/>
    </location>
</feature>
<dbReference type="AlphaFoldDB" id="A0A455AZZ7"/>
<dbReference type="KEGG" id="pcad:114485276"/>
<protein>
    <submittedName>
        <fullName evidence="3">Uncharacterized protein</fullName>
    </submittedName>
</protein>
<keyword evidence="2" id="KW-1185">Reference proteome</keyword>
<sequence length="280" mass="29785">MVLEPPGSLSFTAQTQSWIGGNRPDSLRPLPALWAAPSSLLQLRRAAALVLCHFRHPEPPAAEPVATAASSLCARAPSLGANPRPQRPSAERTEPAKACGRLGTRQRRRAARGWARGRSGRTAFGPHYLQAEKLGGGAQSALILSRICEGGSRRGHEHPQSAPGQGSIEGRGGATRERPRLLQAQPDQPPAPPTLKTPRNQTDNAAHRRGSDSRLSFHVNGETYPTQMRGPRDASLRCTQAPASGPQGQHSSAADKLPLPPPAAPPTPHHCRRPGQSPAR</sequence>